<evidence type="ECO:0000256" key="19">
    <source>
        <dbReference type="HAMAP-Rule" id="MF_00719"/>
    </source>
</evidence>
<evidence type="ECO:0000256" key="18">
    <source>
        <dbReference type="ARBA" id="ARBA00049504"/>
    </source>
</evidence>
<organism evidence="20 21">
    <name type="scientific">Cocleimonas flava</name>
    <dbReference type="NCBI Taxonomy" id="634765"/>
    <lineage>
        <taxon>Bacteria</taxon>
        <taxon>Pseudomonadati</taxon>
        <taxon>Pseudomonadota</taxon>
        <taxon>Gammaproteobacteria</taxon>
        <taxon>Thiotrichales</taxon>
        <taxon>Thiotrichaceae</taxon>
        <taxon>Cocleimonas</taxon>
    </lineage>
</organism>
<evidence type="ECO:0000256" key="13">
    <source>
        <dbReference type="ARBA" id="ARBA00023136"/>
    </source>
</evidence>
<evidence type="ECO:0000256" key="1">
    <source>
        <dbReference type="ARBA" id="ARBA00001946"/>
    </source>
</evidence>
<evidence type="ECO:0000256" key="9">
    <source>
        <dbReference type="ARBA" id="ARBA00022679"/>
    </source>
</evidence>
<evidence type="ECO:0000256" key="4">
    <source>
        <dbReference type="ARBA" id="ARBA00010561"/>
    </source>
</evidence>
<comment type="cofactor">
    <cofactor evidence="1 19">
        <name>Mg(2+)</name>
        <dbReference type="ChEBI" id="CHEBI:18420"/>
    </cofactor>
</comment>
<dbReference type="GO" id="GO:0008818">
    <property type="term" value="F:cobalamin 5'-phosphate synthase activity"/>
    <property type="evidence" value="ECO:0007669"/>
    <property type="project" value="UniProtKB-UniRule"/>
</dbReference>
<dbReference type="HAMAP" id="MF_00719">
    <property type="entry name" value="CobS"/>
    <property type="match status" value="1"/>
</dbReference>
<comment type="similarity">
    <text evidence="4 19">Belongs to the CobS family.</text>
</comment>
<comment type="function">
    <text evidence="14 19">Joins adenosylcobinamide-GDP and alpha-ribazole to generate adenosylcobalamin (Ado-cobalamin). Also synthesizes adenosylcobalamin 5'-phosphate from adenosylcobinamide-GDP and alpha-ribazole 5'-phosphate.</text>
</comment>
<dbReference type="EMBL" id="SMFQ01000002">
    <property type="protein sequence ID" value="TCJ88571.1"/>
    <property type="molecule type" value="Genomic_DNA"/>
</dbReference>
<dbReference type="UniPathway" id="UPA00148">
    <property type="reaction ID" value="UER00238"/>
</dbReference>
<evidence type="ECO:0000256" key="16">
    <source>
        <dbReference type="ARBA" id="ARBA00032853"/>
    </source>
</evidence>
<keyword evidence="8 19" id="KW-0169">Cobalamin biosynthesis</keyword>
<evidence type="ECO:0000256" key="8">
    <source>
        <dbReference type="ARBA" id="ARBA00022573"/>
    </source>
</evidence>
<dbReference type="NCBIfam" id="TIGR00317">
    <property type="entry name" value="cobS"/>
    <property type="match status" value="1"/>
</dbReference>
<dbReference type="GO" id="GO:0051073">
    <property type="term" value="F:adenosylcobinamide-GDP ribazoletransferase activity"/>
    <property type="evidence" value="ECO:0007669"/>
    <property type="project" value="UniProtKB-UniRule"/>
</dbReference>
<keyword evidence="9 19" id="KW-0808">Transferase</keyword>
<evidence type="ECO:0000256" key="10">
    <source>
        <dbReference type="ARBA" id="ARBA00022692"/>
    </source>
</evidence>
<comment type="subcellular location">
    <subcellularLocation>
        <location evidence="2 19">Cell membrane</location>
        <topology evidence="2 19">Multi-pass membrane protein</topology>
    </subcellularLocation>
</comment>
<dbReference type="Proteomes" id="UP000294887">
    <property type="component" value="Unassembled WGS sequence"/>
</dbReference>
<dbReference type="EC" id="2.7.8.26" evidence="5 19"/>
<keyword evidence="10 19" id="KW-0812">Transmembrane</keyword>
<evidence type="ECO:0000256" key="11">
    <source>
        <dbReference type="ARBA" id="ARBA00022842"/>
    </source>
</evidence>
<proteinExistence type="inferred from homology"/>
<keyword evidence="12 19" id="KW-1133">Transmembrane helix</keyword>
<sequence length="246" mass="26329">MKLQDYKTPFLLALSLLTRIPAGSFTEITDKDSGKSALLYPLVGLIIGAIIYLPVLLFPNAPSLVLAAIIVTIWAIITGGLHLDGLTDSADGWLGGLGDQERTLKIMKDPVVGAAGAIALVCFLLLKFVSVTALIESDLAWLIMVAPLLGRTMILLTFKTTPYANKQGMANTVVENLPENTSWAVLIAGAVIGFFVSFWGVLLVLIGFYFLRRLMLKRLGGCTGDTVGATVEISEMLFMLGAVLVV</sequence>
<evidence type="ECO:0000256" key="15">
    <source>
        <dbReference type="ARBA" id="ARBA00032605"/>
    </source>
</evidence>
<evidence type="ECO:0000256" key="12">
    <source>
        <dbReference type="ARBA" id="ARBA00022989"/>
    </source>
</evidence>
<dbReference type="InterPro" id="IPR003805">
    <property type="entry name" value="CobS"/>
</dbReference>
<dbReference type="GO" id="GO:0009236">
    <property type="term" value="P:cobalamin biosynthetic process"/>
    <property type="evidence" value="ECO:0007669"/>
    <property type="project" value="UniProtKB-UniRule"/>
</dbReference>
<feature type="transmembrane region" description="Helical" evidence="19">
    <location>
        <begin position="183"/>
        <end position="211"/>
    </location>
</feature>
<keyword evidence="21" id="KW-1185">Reference proteome</keyword>
<accession>A0A4R1FCQ4</accession>
<dbReference type="PANTHER" id="PTHR34148">
    <property type="entry name" value="ADENOSYLCOBINAMIDE-GDP RIBAZOLETRANSFERASE"/>
    <property type="match status" value="1"/>
</dbReference>
<dbReference type="AlphaFoldDB" id="A0A4R1FCQ4"/>
<dbReference type="Pfam" id="PF02654">
    <property type="entry name" value="CobS"/>
    <property type="match status" value="1"/>
</dbReference>
<reference evidence="20 21" key="1">
    <citation type="submission" date="2019-03" db="EMBL/GenBank/DDBJ databases">
        <title>Genomic Encyclopedia of Type Strains, Phase IV (KMG-IV): sequencing the most valuable type-strain genomes for metagenomic binning, comparative biology and taxonomic classification.</title>
        <authorList>
            <person name="Goeker M."/>
        </authorList>
    </citation>
    <scope>NUCLEOTIDE SEQUENCE [LARGE SCALE GENOMIC DNA]</scope>
    <source>
        <strain evidence="20 21">DSM 24830</strain>
    </source>
</reference>
<feature type="transmembrane region" description="Helical" evidence="19">
    <location>
        <begin position="111"/>
        <end position="129"/>
    </location>
</feature>
<comment type="caution">
    <text evidence="20">The sequence shown here is derived from an EMBL/GenBank/DDBJ whole genome shotgun (WGS) entry which is preliminary data.</text>
</comment>
<evidence type="ECO:0000313" key="21">
    <source>
        <dbReference type="Proteomes" id="UP000294887"/>
    </source>
</evidence>
<evidence type="ECO:0000256" key="14">
    <source>
        <dbReference type="ARBA" id="ARBA00025228"/>
    </source>
</evidence>
<protein>
    <recommendedName>
        <fullName evidence="6 19">Adenosylcobinamide-GDP ribazoletransferase</fullName>
        <ecNumber evidence="5 19">2.7.8.26</ecNumber>
    </recommendedName>
    <alternativeName>
        <fullName evidence="16 19">Cobalamin synthase</fullName>
    </alternativeName>
    <alternativeName>
        <fullName evidence="15 19">Cobalamin-5'-phosphate synthase</fullName>
    </alternativeName>
</protein>
<keyword evidence="13 19" id="KW-0472">Membrane</keyword>
<evidence type="ECO:0000256" key="3">
    <source>
        <dbReference type="ARBA" id="ARBA00004663"/>
    </source>
</evidence>
<feature type="transmembrane region" description="Helical" evidence="19">
    <location>
        <begin position="64"/>
        <end position="83"/>
    </location>
</feature>
<keyword evidence="7 19" id="KW-1003">Cell membrane</keyword>
<dbReference type="PANTHER" id="PTHR34148:SF1">
    <property type="entry name" value="ADENOSYLCOBINAMIDE-GDP RIBAZOLETRANSFERASE"/>
    <property type="match status" value="1"/>
</dbReference>
<evidence type="ECO:0000256" key="17">
    <source>
        <dbReference type="ARBA" id="ARBA00048623"/>
    </source>
</evidence>
<evidence type="ECO:0000313" key="20">
    <source>
        <dbReference type="EMBL" id="TCJ88571.1"/>
    </source>
</evidence>
<dbReference type="GO" id="GO:0005886">
    <property type="term" value="C:plasma membrane"/>
    <property type="evidence" value="ECO:0007669"/>
    <property type="project" value="UniProtKB-SubCell"/>
</dbReference>
<evidence type="ECO:0000256" key="6">
    <source>
        <dbReference type="ARBA" id="ARBA00015850"/>
    </source>
</evidence>
<evidence type="ECO:0000256" key="5">
    <source>
        <dbReference type="ARBA" id="ARBA00013200"/>
    </source>
</evidence>
<feature type="transmembrane region" description="Helical" evidence="19">
    <location>
        <begin position="38"/>
        <end position="57"/>
    </location>
</feature>
<dbReference type="OrthoDB" id="9794626at2"/>
<comment type="catalytic activity">
    <reaction evidence="18 19">
        <text>alpha-ribazole 5'-phosphate + adenosylcob(III)inamide-GDP = adenosylcob(III)alamin 5'-phosphate + GMP + H(+)</text>
        <dbReference type="Rhea" id="RHEA:23560"/>
        <dbReference type="ChEBI" id="CHEBI:15378"/>
        <dbReference type="ChEBI" id="CHEBI:57918"/>
        <dbReference type="ChEBI" id="CHEBI:58115"/>
        <dbReference type="ChEBI" id="CHEBI:60487"/>
        <dbReference type="ChEBI" id="CHEBI:60493"/>
        <dbReference type="EC" id="2.7.8.26"/>
    </reaction>
</comment>
<evidence type="ECO:0000256" key="2">
    <source>
        <dbReference type="ARBA" id="ARBA00004651"/>
    </source>
</evidence>
<name>A0A4R1FCQ4_9GAMM</name>
<feature type="transmembrane region" description="Helical" evidence="19">
    <location>
        <begin position="141"/>
        <end position="163"/>
    </location>
</feature>
<keyword evidence="11 19" id="KW-0460">Magnesium</keyword>
<gene>
    <name evidence="19" type="primary">cobS</name>
    <name evidence="20" type="ORF">EV695_0428</name>
</gene>
<comment type="pathway">
    <text evidence="3 19">Cofactor biosynthesis; adenosylcobalamin biosynthesis; adenosylcobalamin from cob(II)yrinate a,c-diamide: step 7/7.</text>
</comment>
<evidence type="ECO:0000256" key="7">
    <source>
        <dbReference type="ARBA" id="ARBA00022475"/>
    </source>
</evidence>
<comment type="catalytic activity">
    <reaction evidence="17 19">
        <text>alpha-ribazole + adenosylcob(III)inamide-GDP = adenosylcob(III)alamin + GMP + H(+)</text>
        <dbReference type="Rhea" id="RHEA:16049"/>
        <dbReference type="ChEBI" id="CHEBI:10329"/>
        <dbReference type="ChEBI" id="CHEBI:15378"/>
        <dbReference type="ChEBI" id="CHEBI:18408"/>
        <dbReference type="ChEBI" id="CHEBI:58115"/>
        <dbReference type="ChEBI" id="CHEBI:60487"/>
        <dbReference type="EC" id="2.7.8.26"/>
    </reaction>
</comment>
<dbReference type="RefSeq" id="WP_131904259.1">
    <property type="nucleotide sequence ID" value="NZ_BAAAFU010000008.1"/>
</dbReference>